<organism evidence="3 4">
    <name type="scientific">Pyrobaculum aerophilum</name>
    <dbReference type="NCBI Taxonomy" id="13773"/>
    <lineage>
        <taxon>Archaea</taxon>
        <taxon>Thermoproteota</taxon>
        <taxon>Thermoprotei</taxon>
        <taxon>Thermoproteales</taxon>
        <taxon>Thermoproteaceae</taxon>
        <taxon>Pyrobaculum</taxon>
    </lineage>
</organism>
<reference evidence="3" key="1">
    <citation type="journal article" date="2020" name="bioRxiv">
        <title>A rank-normalized archaeal taxonomy based on genome phylogeny resolves widespread incomplete and uneven classifications.</title>
        <authorList>
            <person name="Rinke C."/>
            <person name="Chuvochina M."/>
            <person name="Mussig A.J."/>
            <person name="Chaumeil P.-A."/>
            <person name="Waite D.W."/>
            <person name="Whitman W.B."/>
            <person name="Parks D.H."/>
            <person name="Hugenholtz P."/>
        </authorList>
    </citation>
    <scope>NUCLEOTIDE SEQUENCE</scope>
    <source>
        <strain evidence="3">UBA8839</strain>
    </source>
</reference>
<evidence type="ECO:0000256" key="1">
    <source>
        <dbReference type="SAM" id="Coils"/>
    </source>
</evidence>
<feature type="transmembrane region" description="Helical" evidence="2">
    <location>
        <begin position="6"/>
        <end position="29"/>
    </location>
</feature>
<gene>
    <name evidence="3" type="ORF">HA333_07785</name>
</gene>
<comment type="caution">
    <text evidence="3">The sequence shown here is derived from an EMBL/GenBank/DDBJ whole genome shotgun (WGS) entry which is preliminary data.</text>
</comment>
<feature type="coiled-coil region" evidence="1">
    <location>
        <begin position="44"/>
        <end position="71"/>
    </location>
</feature>
<dbReference type="AlphaFoldDB" id="A0A832T2I2"/>
<dbReference type="OMA" id="MYKEYIA"/>
<evidence type="ECO:0008006" key="5">
    <source>
        <dbReference type="Google" id="ProtNLM"/>
    </source>
</evidence>
<keyword evidence="2" id="KW-0812">Transmembrane</keyword>
<evidence type="ECO:0000313" key="4">
    <source>
        <dbReference type="Proteomes" id="UP000651120"/>
    </source>
</evidence>
<keyword evidence="2" id="KW-1133">Transmembrane helix</keyword>
<proteinExistence type="predicted"/>
<name>A0A832T2I2_9CREN</name>
<dbReference type="RefSeq" id="WP_011008947.1">
    <property type="nucleotide sequence ID" value="NZ_DAIOPL010000046.1"/>
</dbReference>
<evidence type="ECO:0000256" key="2">
    <source>
        <dbReference type="SAM" id="Phobius"/>
    </source>
</evidence>
<keyword evidence="1" id="KW-0175">Coiled coil</keyword>
<dbReference type="Proteomes" id="UP000651120">
    <property type="component" value="Unassembled WGS sequence"/>
</dbReference>
<dbReference type="Gene3D" id="1.20.1270.70">
    <property type="entry name" value="Designed single chain three-helix bundle"/>
    <property type="match status" value="1"/>
</dbReference>
<protein>
    <recommendedName>
        <fullName evidence="5">PaREP5ab</fullName>
    </recommendedName>
</protein>
<accession>A0A832T2I2</accession>
<dbReference type="GeneID" id="1463641"/>
<sequence>MVNVDTIISSLVAQAPLVVIAIILLYYKLDRKIDRLDRKIDNIRVGLSSQIEKLSVRVDELKHEVKSLASGFYNYQNALIDLLAAKGLVTLPEAVLLRGALRASLPHAMSKYYTEEVRKRLQTLLDKELDQYTWEDVAELENIAKLMYKEYIATGREDLLDYYPKLMMYAAIVRGLLRRREMEKRQGQGVA</sequence>
<keyword evidence="2" id="KW-0472">Membrane</keyword>
<evidence type="ECO:0000313" key="3">
    <source>
        <dbReference type="EMBL" id="HII47330.1"/>
    </source>
</evidence>
<dbReference type="EMBL" id="DUJP01000028">
    <property type="protein sequence ID" value="HII47330.1"/>
    <property type="molecule type" value="Genomic_DNA"/>
</dbReference>